<sequence>MIITDNSFTVDPVRWGPHFWVSIDAIMVVLDPREEQSREFTLYFFHSLQGTIPCYECRDHYCRYYQEFPVVDVLSSKQQLMEWILRLKNRIRQRQEQPEWTMEQYLVHLKNVLGVDLLLQS</sequence>
<keyword evidence="5" id="KW-0560">Oxidoreductase</keyword>
<evidence type="ECO:0000259" key="7">
    <source>
        <dbReference type="PROSITE" id="PS51324"/>
    </source>
</evidence>
<dbReference type="PROSITE" id="PS51324">
    <property type="entry name" value="ERV_ALR"/>
    <property type="match status" value="1"/>
</dbReference>
<dbReference type="GO" id="GO:0016972">
    <property type="term" value="F:thiol oxidase activity"/>
    <property type="evidence" value="ECO:0007669"/>
    <property type="project" value="UniProtKB-EC"/>
</dbReference>
<dbReference type="EC" id="1.8.3.2" evidence="2"/>
<keyword evidence="6" id="KW-1015">Disulfide bond</keyword>
<name>A0A6C0IEE0_9ZZZZ</name>
<comment type="cofactor">
    <cofactor evidence="1">
        <name>FAD</name>
        <dbReference type="ChEBI" id="CHEBI:57692"/>
    </cofactor>
</comment>
<proteinExistence type="predicted"/>
<dbReference type="Gene3D" id="1.20.120.310">
    <property type="entry name" value="ERV/ALR sulfhydryl oxidase domain"/>
    <property type="match status" value="1"/>
</dbReference>
<dbReference type="Pfam" id="PF04777">
    <property type="entry name" value="Evr1_Alr"/>
    <property type="match status" value="1"/>
</dbReference>
<dbReference type="SUPFAM" id="SSF69000">
    <property type="entry name" value="FAD-dependent thiol oxidase"/>
    <property type="match status" value="1"/>
</dbReference>
<organism evidence="8">
    <name type="scientific">viral metagenome</name>
    <dbReference type="NCBI Taxonomy" id="1070528"/>
    <lineage>
        <taxon>unclassified sequences</taxon>
        <taxon>metagenomes</taxon>
        <taxon>organismal metagenomes</taxon>
    </lineage>
</organism>
<evidence type="ECO:0000256" key="4">
    <source>
        <dbReference type="ARBA" id="ARBA00022827"/>
    </source>
</evidence>
<evidence type="ECO:0000256" key="3">
    <source>
        <dbReference type="ARBA" id="ARBA00022630"/>
    </source>
</evidence>
<evidence type="ECO:0000313" key="8">
    <source>
        <dbReference type="EMBL" id="QHT90777.1"/>
    </source>
</evidence>
<protein>
    <recommendedName>
        <fullName evidence="2">thiol oxidase</fullName>
        <ecNumber evidence="2">1.8.3.2</ecNumber>
    </recommendedName>
</protein>
<evidence type="ECO:0000256" key="6">
    <source>
        <dbReference type="ARBA" id="ARBA00023157"/>
    </source>
</evidence>
<evidence type="ECO:0000256" key="5">
    <source>
        <dbReference type="ARBA" id="ARBA00023002"/>
    </source>
</evidence>
<evidence type="ECO:0000256" key="1">
    <source>
        <dbReference type="ARBA" id="ARBA00001974"/>
    </source>
</evidence>
<evidence type="ECO:0000256" key="2">
    <source>
        <dbReference type="ARBA" id="ARBA00012512"/>
    </source>
</evidence>
<dbReference type="EMBL" id="MN740158">
    <property type="protein sequence ID" value="QHT90777.1"/>
    <property type="molecule type" value="Genomic_DNA"/>
</dbReference>
<dbReference type="InterPro" id="IPR036774">
    <property type="entry name" value="ERV/ALR_sulphydryl_oxid_sf"/>
</dbReference>
<keyword evidence="3" id="KW-0285">Flavoprotein</keyword>
<dbReference type="InterPro" id="IPR017905">
    <property type="entry name" value="ERV/ALR_sulphydryl_oxidase"/>
</dbReference>
<dbReference type="AlphaFoldDB" id="A0A6C0IEE0"/>
<feature type="domain" description="ERV/ALR sulfhydryl oxidase" evidence="7">
    <location>
        <begin position="8"/>
        <end position="112"/>
    </location>
</feature>
<reference evidence="8" key="1">
    <citation type="journal article" date="2020" name="Nature">
        <title>Giant virus diversity and host interactions through global metagenomics.</title>
        <authorList>
            <person name="Schulz F."/>
            <person name="Roux S."/>
            <person name="Paez-Espino D."/>
            <person name="Jungbluth S."/>
            <person name="Walsh D.A."/>
            <person name="Denef V.J."/>
            <person name="McMahon K.D."/>
            <person name="Konstantinidis K.T."/>
            <person name="Eloe-Fadrosh E.A."/>
            <person name="Kyrpides N.C."/>
            <person name="Woyke T."/>
        </authorList>
    </citation>
    <scope>NUCLEOTIDE SEQUENCE</scope>
    <source>
        <strain evidence="8">GVMAG-M-3300023184-71</strain>
    </source>
</reference>
<keyword evidence="4" id="KW-0274">FAD</keyword>
<accession>A0A6C0IEE0</accession>